<dbReference type="EMBL" id="ABIC01000001">
    <property type="protein sequence ID" value="EDQ02668.1"/>
    <property type="molecule type" value="Genomic_DNA"/>
</dbReference>
<dbReference type="AlphaFoldDB" id="A9CUX3"/>
<organism evidence="1 2">
    <name type="scientific">Shewanella benthica KT99</name>
    <dbReference type="NCBI Taxonomy" id="314608"/>
    <lineage>
        <taxon>Bacteria</taxon>
        <taxon>Pseudomonadati</taxon>
        <taxon>Pseudomonadota</taxon>
        <taxon>Gammaproteobacteria</taxon>
        <taxon>Alteromonadales</taxon>
        <taxon>Shewanellaceae</taxon>
        <taxon>Shewanella</taxon>
    </lineage>
</organism>
<gene>
    <name evidence="1" type="ORF">KT99_05867</name>
</gene>
<evidence type="ECO:0000313" key="1">
    <source>
        <dbReference type="EMBL" id="EDQ02668.1"/>
    </source>
</evidence>
<sequence>MLLLICTYADAYIFGVISHWWRQIVNHAGYNFNRIQLKNKSHIEATYDLTAIAAGAKGKL</sequence>
<keyword evidence="2" id="KW-1185">Reference proteome</keyword>
<proteinExistence type="predicted"/>
<dbReference type="Proteomes" id="UP000005839">
    <property type="component" value="Unassembled WGS sequence"/>
</dbReference>
<protein>
    <submittedName>
        <fullName evidence="1">Uncharacterized protein</fullName>
    </submittedName>
</protein>
<comment type="caution">
    <text evidence="1">The sequence shown here is derived from an EMBL/GenBank/DDBJ whole genome shotgun (WGS) entry which is preliminary data.</text>
</comment>
<name>A9CUX3_9GAMM</name>
<accession>A9CUX3</accession>
<evidence type="ECO:0000313" key="2">
    <source>
        <dbReference type="Proteomes" id="UP000005839"/>
    </source>
</evidence>
<reference evidence="1 2" key="1">
    <citation type="submission" date="2007-10" db="EMBL/GenBank/DDBJ databases">
        <authorList>
            <person name="Yayanos A."/>
            <person name="Ferriera S."/>
            <person name="Johnson J."/>
            <person name="Kravitz S."/>
            <person name="Halpern A."/>
            <person name="Remington K."/>
            <person name="Beeson K."/>
            <person name="Tran B."/>
            <person name="Rogers Y.-H."/>
            <person name="Friedman R."/>
            <person name="Venter J.C."/>
        </authorList>
    </citation>
    <scope>NUCLEOTIDE SEQUENCE [LARGE SCALE GENOMIC DNA]</scope>
    <source>
        <strain evidence="1 2">KT99</strain>
    </source>
</reference>